<feature type="transmembrane region" description="Helical" evidence="6">
    <location>
        <begin position="98"/>
        <end position="122"/>
    </location>
</feature>
<evidence type="ECO:0000256" key="2">
    <source>
        <dbReference type="ARBA" id="ARBA00022475"/>
    </source>
</evidence>
<dbReference type="Pfam" id="PF01943">
    <property type="entry name" value="Polysacc_synt"/>
    <property type="match status" value="1"/>
</dbReference>
<sequence length="487" mass="53920">SSGHGCEICGQVFFINQHVKLCSLFELLSTMENRFENVPDKHKKSLFGELGLVRIPSDWAALIFPSAAVFLIHVTGYGLLFLLHLVLARTMATSEYGLYVYVLAWSYILSIVAALGMPTSNLRFIPLYLSQGKSDLVRGVSRISRLLSVGNGVILALCVSFFFLAVKKFWLPELGWSILFGIWTIPALAVIEVQRSLLQSIKKVIHAYTPPLLIKPFLLIVTTVLFFHVSQKQALNSSTLFVITLLVLFFIVILQSVLLERCYRPKLLPGPATYETGRWLKTSIPLLFTSFFKILTYQSDLLMVGLILGSTEAGIYNIAAKTANLASFFYLAVAAIAAPKISGYYASGDKKKLRKLMSSVTHIVFWPTFVFSIMLLLGHHTILTLFGEQFLRAKWVLFILIGSQLINAATGLVGYLLDLTGHQLTTLRLRGLCVVLNIILNTIGILLFGIIGAALASMITVSIEKICLLVVSFKKMGINGSLLSLFK</sequence>
<feature type="non-terminal residue" evidence="7">
    <location>
        <position position="1"/>
    </location>
</feature>
<feature type="transmembrane region" description="Helical" evidence="6">
    <location>
        <begin position="59"/>
        <end position="86"/>
    </location>
</feature>
<feature type="transmembrane region" description="Helical" evidence="6">
    <location>
        <begin position="143"/>
        <end position="163"/>
    </location>
</feature>
<keyword evidence="8" id="KW-1185">Reference proteome</keyword>
<reference evidence="7 8" key="1">
    <citation type="submission" date="2024-09" db="EMBL/GenBank/DDBJ databases">
        <title>Laminarin stimulates single cell rates of sulfate reduction while oxygen inhibits transcriptomic activity in coastal marine sediment.</title>
        <authorList>
            <person name="Lindsay M."/>
            <person name="Orcutt B."/>
            <person name="Emerson D."/>
            <person name="Stepanauskas R."/>
            <person name="D'Angelo T."/>
        </authorList>
    </citation>
    <scope>NUCLEOTIDE SEQUENCE [LARGE SCALE GENOMIC DNA]</scope>
    <source>
        <strain evidence="7">SAG AM-311-K15</strain>
    </source>
</reference>
<feature type="transmembrane region" description="Helical" evidence="6">
    <location>
        <begin position="169"/>
        <end position="191"/>
    </location>
</feature>
<dbReference type="Proteomes" id="UP001594351">
    <property type="component" value="Unassembled WGS sequence"/>
</dbReference>
<evidence type="ECO:0000256" key="1">
    <source>
        <dbReference type="ARBA" id="ARBA00004651"/>
    </source>
</evidence>
<organism evidence="7 8">
    <name type="scientific">candidate division CSSED10-310 bacterium</name>
    <dbReference type="NCBI Taxonomy" id="2855610"/>
    <lineage>
        <taxon>Bacteria</taxon>
        <taxon>Bacteria division CSSED10-310</taxon>
    </lineage>
</organism>
<dbReference type="InterPro" id="IPR050833">
    <property type="entry name" value="Poly_Biosynth_Transport"/>
</dbReference>
<evidence type="ECO:0000256" key="5">
    <source>
        <dbReference type="ARBA" id="ARBA00023136"/>
    </source>
</evidence>
<comment type="caution">
    <text evidence="7">The sequence shown here is derived from an EMBL/GenBank/DDBJ whole genome shotgun (WGS) entry which is preliminary data.</text>
</comment>
<evidence type="ECO:0000313" key="8">
    <source>
        <dbReference type="Proteomes" id="UP001594351"/>
    </source>
</evidence>
<feature type="transmembrane region" description="Helical" evidence="6">
    <location>
        <begin position="429"/>
        <end position="448"/>
    </location>
</feature>
<feature type="transmembrane region" description="Helical" evidence="6">
    <location>
        <begin position="212"/>
        <end position="229"/>
    </location>
</feature>
<accession>A0ABV6Z528</accession>
<protein>
    <submittedName>
        <fullName evidence="7">Oligosaccharide flippase family protein</fullName>
    </submittedName>
</protein>
<keyword evidence="3 6" id="KW-0812">Transmembrane</keyword>
<name>A0ABV6Z528_UNCC1</name>
<feature type="transmembrane region" description="Helical" evidence="6">
    <location>
        <begin position="395"/>
        <end position="417"/>
    </location>
</feature>
<evidence type="ECO:0000256" key="6">
    <source>
        <dbReference type="SAM" id="Phobius"/>
    </source>
</evidence>
<dbReference type="PANTHER" id="PTHR30250:SF11">
    <property type="entry name" value="O-ANTIGEN TRANSPORTER-RELATED"/>
    <property type="match status" value="1"/>
</dbReference>
<evidence type="ECO:0000256" key="3">
    <source>
        <dbReference type="ARBA" id="ARBA00022692"/>
    </source>
</evidence>
<evidence type="ECO:0000256" key="4">
    <source>
        <dbReference type="ARBA" id="ARBA00022989"/>
    </source>
</evidence>
<dbReference type="InterPro" id="IPR002797">
    <property type="entry name" value="Polysacc_synth"/>
</dbReference>
<keyword evidence="5 6" id="KW-0472">Membrane</keyword>
<feature type="transmembrane region" description="Helical" evidence="6">
    <location>
        <begin position="301"/>
        <end position="319"/>
    </location>
</feature>
<proteinExistence type="predicted"/>
<feature type="transmembrane region" description="Helical" evidence="6">
    <location>
        <begin position="241"/>
        <end position="259"/>
    </location>
</feature>
<comment type="subcellular location">
    <subcellularLocation>
        <location evidence="1">Cell membrane</location>
        <topology evidence="1">Multi-pass membrane protein</topology>
    </subcellularLocation>
</comment>
<dbReference type="PANTHER" id="PTHR30250">
    <property type="entry name" value="PST FAMILY PREDICTED COLANIC ACID TRANSPORTER"/>
    <property type="match status" value="1"/>
</dbReference>
<dbReference type="EMBL" id="JBHPBY010000530">
    <property type="protein sequence ID" value="MFC1853554.1"/>
    <property type="molecule type" value="Genomic_DNA"/>
</dbReference>
<evidence type="ECO:0000313" key="7">
    <source>
        <dbReference type="EMBL" id="MFC1853554.1"/>
    </source>
</evidence>
<feature type="transmembrane region" description="Helical" evidence="6">
    <location>
        <begin position="363"/>
        <end position="383"/>
    </location>
</feature>
<keyword evidence="4 6" id="KW-1133">Transmembrane helix</keyword>
<feature type="transmembrane region" description="Helical" evidence="6">
    <location>
        <begin position="325"/>
        <end position="342"/>
    </location>
</feature>
<keyword evidence="2" id="KW-1003">Cell membrane</keyword>
<gene>
    <name evidence="7" type="ORF">ACFL27_25485</name>
</gene>